<accession>A0A9F5N128</accession>
<evidence type="ECO:0000313" key="7">
    <source>
        <dbReference type="RefSeq" id="XP_025031791.1"/>
    </source>
</evidence>
<name>A0A9F5N128_PYTBI</name>
<feature type="transmembrane region" description="Helical" evidence="5">
    <location>
        <begin position="320"/>
        <end position="344"/>
    </location>
</feature>
<feature type="transmembrane region" description="Helical" evidence="5">
    <location>
        <begin position="294"/>
        <end position="314"/>
    </location>
</feature>
<gene>
    <name evidence="7" type="primary">LOC112542651</name>
</gene>
<dbReference type="GeneID" id="112542651"/>
<keyword evidence="2 5" id="KW-0812">Transmembrane</keyword>
<dbReference type="AlphaFoldDB" id="A0A9F5N128"/>
<dbReference type="OMA" id="YGWLRRN"/>
<keyword evidence="3 5" id="KW-1133">Transmembrane helix</keyword>
<dbReference type="KEGG" id="pbi:112542651"/>
<dbReference type="GO" id="GO:0004930">
    <property type="term" value="F:G protein-coupled receptor activity"/>
    <property type="evidence" value="ECO:0007669"/>
    <property type="project" value="TreeGrafter"/>
</dbReference>
<dbReference type="RefSeq" id="XP_025031791.1">
    <property type="nucleotide sequence ID" value="XM_025176023.1"/>
</dbReference>
<dbReference type="GO" id="GO:0005886">
    <property type="term" value="C:plasma membrane"/>
    <property type="evidence" value="ECO:0007669"/>
    <property type="project" value="TreeGrafter"/>
</dbReference>
<feature type="transmembrane region" description="Helical" evidence="5">
    <location>
        <begin position="245"/>
        <end position="264"/>
    </location>
</feature>
<dbReference type="Proteomes" id="UP000695026">
    <property type="component" value="Unplaced"/>
</dbReference>
<feature type="transmembrane region" description="Helical" evidence="5">
    <location>
        <begin position="20"/>
        <end position="49"/>
    </location>
</feature>
<evidence type="ECO:0000256" key="4">
    <source>
        <dbReference type="ARBA" id="ARBA00023136"/>
    </source>
</evidence>
<keyword evidence="6" id="KW-1185">Reference proteome</keyword>
<evidence type="ECO:0000256" key="1">
    <source>
        <dbReference type="ARBA" id="ARBA00004141"/>
    </source>
</evidence>
<proteinExistence type="predicted"/>
<dbReference type="Gene3D" id="1.20.1070.10">
    <property type="entry name" value="Rhodopsin 7-helix transmembrane proteins"/>
    <property type="match status" value="1"/>
</dbReference>
<sequence>MHFSIMYGRIDGVLLFSPQQFLVLALACISLAALSLSLLGSGSVLAVAIRRRQCCRDQLRPLVLLSLADFLGAAMLTSTMAVHLLPSQLFGAAYGFCLYGLLFGMMFYAISLLMVLVYACEVNRAVRGWRVTQYSNLQENSSCFPRCQLALPYALAWLIPCLVVLALLVLSSGPLRGMALLQPLSRADNDSSGGSNLSCSSCLVLIHLSQDTCSKLQSAGSGPVVQGDREQGHSLSPQHLAKESSIVFLVFVALVVSGCVVLYCRVNSWHCRDRYVPWSDGLASRSHVTRRFQLVLVLCWMPACLLVLLSFTSLQLSSLFPVLVATALTAPLQGFLHSLAYGWLRGNFRQEVASERLPLHWSPGMKAFYEDSLARPC</sequence>
<keyword evidence="4 5" id="KW-0472">Membrane</keyword>
<feature type="transmembrane region" description="Helical" evidence="5">
    <location>
        <begin position="150"/>
        <end position="170"/>
    </location>
</feature>
<feature type="transmembrane region" description="Helical" evidence="5">
    <location>
        <begin position="61"/>
        <end position="85"/>
    </location>
</feature>
<evidence type="ECO:0000256" key="3">
    <source>
        <dbReference type="ARBA" id="ARBA00022989"/>
    </source>
</evidence>
<organism evidence="6 7">
    <name type="scientific">Python bivittatus</name>
    <name type="common">Burmese python</name>
    <name type="synonym">Python molurus bivittatus</name>
    <dbReference type="NCBI Taxonomy" id="176946"/>
    <lineage>
        <taxon>Eukaryota</taxon>
        <taxon>Metazoa</taxon>
        <taxon>Chordata</taxon>
        <taxon>Craniata</taxon>
        <taxon>Vertebrata</taxon>
        <taxon>Euteleostomi</taxon>
        <taxon>Lepidosauria</taxon>
        <taxon>Squamata</taxon>
        <taxon>Bifurcata</taxon>
        <taxon>Unidentata</taxon>
        <taxon>Episquamata</taxon>
        <taxon>Toxicofera</taxon>
        <taxon>Serpentes</taxon>
        <taxon>Henophidia</taxon>
        <taxon>Pythonidae</taxon>
        <taxon>Python</taxon>
    </lineage>
</organism>
<evidence type="ECO:0000313" key="6">
    <source>
        <dbReference type="Proteomes" id="UP000695026"/>
    </source>
</evidence>
<dbReference type="OrthoDB" id="9892611at2759"/>
<reference evidence="7" key="1">
    <citation type="submission" date="2025-08" db="UniProtKB">
        <authorList>
            <consortium name="RefSeq"/>
        </authorList>
    </citation>
    <scope>IDENTIFICATION</scope>
    <source>
        <tissue evidence="7">Liver</tissue>
    </source>
</reference>
<comment type="subcellular location">
    <subcellularLocation>
        <location evidence="1">Membrane</location>
        <topology evidence="1">Multi-pass membrane protein</topology>
    </subcellularLocation>
</comment>
<evidence type="ECO:0000256" key="5">
    <source>
        <dbReference type="SAM" id="Phobius"/>
    </source>
</evidence>
<feature type="transmembrane region" description="Helical" evidence="5">
    <location>
        <begin position="91"/>
        <end position="120"/>
    </location>
</feature>
<dbReference type="PANTHER" id="PTHR23112:SF36">
    <property type="entry name" value="SI:DKEY-30C15.2 PROTEIN"/>
    <property type="match status" value="1"/>
</dbReference>
<dbReference type="PANTHER" id="PTHR23112">
    <property type="entry name" value="G PROTEIN-COUPLED RECEPTOR 157-RELATED"/>
    <property type="match status" value="1"/>
</dbReference>
<dbReference type="GO" id="GO:0007189">
    <property type="term" value="P:adenylate cyclase-activating G protein-coupled receptor signaling pathway"/>
    <property type="evidence" value="ECO:0007669"/>
    <property type="project" value="TreeGrafter"/>
</dbReference>
<protein>
    <submittedName>
        <fullName evidence="7">Uncharacterized protein LOC112542651</fullName>
    </submittedName>
</protein>
<evidence type="ECO:0000256" key="2">
    <source>
        <dbReference type="ARBA" id="ARBA00022692"/>
    </source>
</evidence>